<dbReference type="InterPro" id="IPR001179">
    <property type="entry name" value="PPIase_FKBP_dom"/>
</dbReference>
<keyword evidence="11" id="KW-1185">Reference proteome</keyword>
<accession>A0A3B6NUR7</accession>
<evidence type="ECO:0000259" key="9">
    <source>
        <dbReference type="PROSITE" id="PS50059"/>
    </source>
</evidence>
<comment type="catalytic activity">
    <reaction evidence="1 8">
        <text>[protein]-peptidylproline (omega=180) = [protein]-peptidylproline (omega=0)</text>
        <dbReference type="Rhea" id="RHEA:16237"/>
        <dbReference type="Rhea" id="RHEA-COMP:10747"/>
        <dbReference type="Rhea" id="RHEA-COMP:10748"/>
        <dbReference type="ChEBI" id="CHEBI:83833"/>
        <dbReference type="ChEBI" id="CHEBI:83834"/>
        <dbReference type="EC" id="5.2.1.8"/>
    </reaction>
</comment>
<dbReference type="Gramene" id="TraesNOR6A03G03414060.1">
    <property type="protein sequence ID" value="TraesNOR6A03G03414060.1"/>
    <property type="gene ID" value="TraesNOR6A03G03414060"/>
</dbReference>
<dbReference type="FunFam" id="3.10.50.40:FF:000031">
    <property type="entry name" value="Peptidylprolyl isomerase"/>
    <property type="match status" value="1"/>
</dbReference>
<dbReference type="EnsemblPlants" id="TraesCS6A02G314100.1">
    <property type="protein sequence ID" value="TraesCS6A02G314100.1"/>
    <property type="gene ID" value="TraesCS6A02G314100"/>
</dbReference>
<dbReference type="Gramene" id="TraesROB_scaffold_052723_01G000400.1">
    <property type="protein sequence ID" value="TraesROB_scaffold_052723_01G000400.1"/>
    <property type="gene ID" value="TraesROB_scaffold_052723_01G000400"/>
</dbReference>
<dbReference type="Gramene" id="TraesLAC6A03G03337180.1">
    <property type="protein sequence ID" value="TraesLAC6A03G03337180.1"/>
    <property type="gene ID" value="TraesLAC6A03G03337180"/>
</dbReference>
<evidence type="ECO:0000256" key="8">
    <source>
        <dbReference type="PROSITE-ProRule" id="PRU00277"/>
    </source>
</evidence>
<dbReference type="Gramene" id="TraesCLE_scaffold_027147_01G000400.1">
    <property type="protein sequence ID" value="TraesCLE_scaffold_027147_01G000400.1"/>
    <property type="gene ID" value="TraesCLE_scaffold_027147_01G000400"/>
</dbReference>
<dbReference type="PANTHER" id="PTHR10516:SF443">
    <property type="entry name" value="FK506-BINDING PROTEIN 59-RELATED"/>
    <property type="match status" value="1"/>
</dbReference>
<comment type="subcellular location">
    <subcellularLocation>
        <location evidence="2">Cytoplasm</location>
    </subcellularLocation>
</comment>
<keyword evidence="7 8" id="KW-0413">Isomerase</keyword>
<dbReference type="SMR" id="A0A3B6NUR7"/>
<dbReference type="Gramene" id="TraesWEE_scaffold_046796_01G000400.1">
    <property type="protein sequence ID" value="TraesWEE_scaffold_046796_01G000400.1"/>
    <property type="gene ID" value="TraesWEE_scaffold_046796_01G000400"/>
</dbReference>
<feature type="domain" description="PPIase FKBP-type" evidence="9">
    <location>
        <begin position="100"/>
        <end position="193"/>
    </location>
</feature>
<dbReference type="InterPro" id="IPR050689">
    <property type="entry name" value="FKBP-type_PPIase"/>
</dbReference>
<dbReference type="RefSeq" id="XP_044404365.1">
    <property type="nucleotide sequence ID" value="XM_044548430.1"/>
</dbReference>
<evidence type="ECO:0000256" key="6">
    <source>
        <dbReference type="ARBA" id="ARBA00023157"/>
    </source>
</evidence>
<dbReference type="GO" id="GO:0005737">
    <property type="term" value="C:cytoplasm"/>
    <property type="evidence" value="ECO:0007669"/>
    <property type="project" value="UniProtKB-SubCell"/>
</dbReference>
<evidence type="ECO:0000256" key="4">
    <source>
        <dbReference type="ARBA" id="ARBA00022490"/>
    </source>
</evidence>
<dbReference type="Gramene" id="TraesLDM6A03G03383380.2">
    <property type="protein sequence ID" value="TraesLDM6A03G03383380.2"/>
    <property type="gene ID" value="TraesLDM6A03G03383380"/>
</dbReference>
<dbReference type="InterPro" id="IPR046357">
    <property type="entry name" value="PPIase_dom_sf"/>
</dbReference>
<dbReference type="PROSITE" id="PS50059">
    <property type="entry name" value="FKBP_PPIASE"/>
    <property type="match status" value="1"/>
</dbReference>
<proteinExistence type="inferred from homology"/>
<dbReference type="AlphaFoldDB" id="A0A3B6NUR7"/>
<reference evidence="10" key="2">
    <citation type="submission" date="2018-10" db="UniProtKB">
        <authorList>
            <consortium name="EnsemblPlants"/>
        </authorList>
    </citation>
    <scope>IDENTIFICATION</scope>
</reference>
<protein>
    <recommendedName>
        <fullName evidence="8">peptidylprolyl isomerase</fullName>
        <ecNumber evidence="8">5.2.1.8</ecNumber>
    </recommendedName>
</protein>
<dbReference type="Proteomes" id="UP000019116">
    <property type="component" value="Chromosome 6A"/>
</dbReference>
<keyword evidence="5 8" id="KW-0697">Rotamase</keyword>
<dbReference type="OrthoDB" id="1902587at2759"/>
<reference evidence="10" key="1">
    <citation type="submission" date="2018-08" db="EMBL/GenBank/DDBJ databases">
        <authorList>
            <person name="Rossello M."/>
        </authorList>
    </citation>
    <scope>NUCLEOTIDE SEQUENCE [LARGE SCALE GENOMIC DNA]</scope>
    <source>
        <strain evidence="10">cv. Chinese Spring</strain>
    </source>
</reference>
<evidence type="ECO:0000313" key="10">
    <source>
        <dbReference type="EnsemblPlants" id="TraesCS6A02G314100.1"/>
    </source>
</evidence>
<keyword evidence="6" id="KW-1015">Disulfide bond</keyword>
<dbReference type="Gramene" id="TraesCS6A02G314100.1">
    <property type="protein sequence ID" value="TraesCS6A02G314100.1"/>
    <property type="gene ID" value="TraesCS6A02G314100"/>
</dbReference>
<comment type="similarity">
    <text evidence="3">Belongs to the FKBP-type PPIase family.</text>
</comment>
<dbReference type="Gramene" id="TraesPARA_EIv1.0_1966580.1">
    <property type="protein sequence ID" value="TraesPARA_EIv1.0_1966580.1.CDS"/>
    <property type="gene ID" value="TraesPARA_EIv1.0_1966580"/>
</dbReference>
<sequence length="193" mass="20078">MGAELLLLGGKVSAGGAAGSGAVAASSAGAGRCVAGGRRLAPVQPAALQWRHSSRTSTDQKPPLQRCAAAELWRGDAEDGKMGFEKEILKAGTGPKPVKGQKVTVHCTGYGKDGDLSKKFWSTKDPGQQPFSFNIGLGSVIKGWDEGVMGMQLGEVARLTCTPDYAYGEGGFPAWGIQPNSVLIFEIEVLSAK</sequence>
<dbReference type="GO" id="GO:0003755">
    <property type="term" value="F:peptidyl-prolyl cis-trans isomerase activity"/>
    <property type="evidence" value="ECO:0000318"/>
    <property type="project" value="GO_Central"/>
</dbReference>
<dbReference type="Gramene" id="TraesJAG6A03G03372970.1">
    <property type="protein sequence ID" value="TraesJAG6A03G03372970.1"/>
    <property type="gene ID" value="TraesJAG6A03G03372970"/>
</dbReference>
<dbReference type="Gramene" id="TraesSTA6A03G03370970.1">
    <property type="protein sequence ID" value="TraesSTA6A03G03370970.1"/>
    <property type="gene ID" value="TraesSTA6A03G03370970"/>
</dbReference>
<evidence type="ECO:0000313" key="11">
    <source>
        <dbReference type="Proteomes" id="UP000019116"/>
    </source>
</evidence>
<evidence type="ECO:0000256" key="2">
    <source>
        <dbReference type="ARBA" id="ARBA00004496"/>
    </source>
</evidence>
<dbReference type="EC" id="5.2.1.8" evidence="8"/>
<dbReference type="KEGG" id="taes:123128432"/>
<keyword evidence="4" id="KW-0963">Cytoplasm</keyword>
<name>A0A3B6NUR7_WHEAT</name>
<dbReference type="STRING" id="4565.A0A3B6NUR7"/>
<dbReference type="Gramene" id="TraesCAD_scaffold_052752_01G000300.1">
    <property type="protein sequence ID" value="TraesCAD_scaffold_052752_01G000300.1"/>
    <property type="gene ID" value="TraesCAD_scaffold_052752_01G000300"/>
</dbReference>
<dbReference type="Gramene" id="TraesCS6A03G0819100.1">
    <property type="protein sequence ID" value="TraesCS6A03G0819100.1.CDS"/>
    <property type="gene ID" value="TraesCS6A03G0819100"/>
</dbReference>
<evidence type="ECO:0000256" key="3">
    <source>
        <dbReference type="ARBA" id="ARBA00006577"/>
    </source>
</evidence>
<dbReference type="Gramene" id="TraesJUL6A03G03406850.4">
    <property type="protein sequence ID" value="TraesJUL6A03G03406850.4"/>
    <property type="gene ID" value="TraesJUL6A03G03406850"/>
</dbReference>
<evidence type="ECO:0000256" key="1">
    <source>
        <dbReference type="ARBA" id="ARBA00000971"/>
    </source>
</evidence>
<dbReference type="Pfam" id="PF00254">
    <property type="entry name" value="FKBP_C"/>
    <property type="match status" value="1"/>
</dbReference>
<dbReference type="PANTHER" id="PTHR10516">
    <property type="entry name" value="PEPTIDYL-PROLYL CIS-TRANS ISOMERASE"/>
    <property type="match status" value="1"/>
</dbReference>
<dbReference type="Gene3D" id="3.10.50.40">
    <property type="match status" value="1"/>
</dbReference>
<gene>
    <name evidence="10" type="primary">LOC123128432</name>
</gene>
<evidence type="ECO:0000256" key="7">
    <source>
        <dbReference type="ARBA" id="ARBA00023235"/>
    </source>
</evidence>
<dbReference type="SUPFAM" id="SSF54534">
    <property type="entry name" value="FKBP-like"/>
    <property type="match status" value="1"/>
</dbReference>
<organism evidence="10">
    <name type="scientific">Triticum aestivum</name>
    <name type="common">Wheat</name>
    <dbReference type="NCBI Taxonomy" id="4565"/>
    <lineage>
        <taxon>Eukaryota</taxon>
        <taxon>Viridiplantae</taxon>
        <taxon>Streptophyta</taxon>
        <taxon>Embryophyta</taxon>
        <taxon>Tracheophyta</taxon>
        <taxon>Spermatophyta</taxon>
        <taxon>Magnoliopsida</taxon>
        <taxon>Liliopsida</taxon>
        <taxon>Poales</taxon>
        <taxon>Poaceae</taxon>
        <taxon>BOP clade</taxon>
        <taxon>Pooideae</taxon>
        <taxon>Triticodae</taxon>
        <taxon>Triticeae</taxon>
        <taxon>Triticinae</taxon>
        <taxon>Triticum</taxon>
    </lineage>
</organism>
<dbReference type="GeneID" id="123128432"/>
<evidence type="ECO:0000256" key="5">
    <source>
        <dbReference type="ARBA" id="ARBA00023110"/>
    </source>
</evidence>